<protein>
    <submittedName>
        <fullName evidence="1 2">Uncharacterized protein</fullName>
    </submittedName>
</protein>
<dbReference type="EnsemblPlants" id="AES87757">
    <property type="protein sequence ID" value="AES87757"/>
    <property type="gene ID" value="MTR_4g033800"/>
</dbReference>
<organism evidence="1 3">
    <name type="scientific">Medicago truncatula</name>
    <name type="common">Barrel medic</name>
    <name type="synonym">Medicago tribuloides</name>
    <dbReference type="NCBI Taxonomy" id="3880"/>
    <lineage>
        <taxon>Eukaryota</taxon>
        <taxon>Viridiplantae</taxon>
        <taxon>Streptophyta</taxon>
        <taxon>Embryophyta</taxon>
        <taxon>Tracheophyta</taxon>
        <taxon>Spermatophyta</taxon>
        <taxon>Magnoliopsida</taxon>
        <taxon>eudicotyledons</taxon>
        <taxon>Gunneridae</taxon>
        <taxon>Pentapetalae</taxon>
        <taxon>rosids</taxon>
        <taxon>fabids</taxon>
        <taxon>Fabales</taxon>
        <taxon>Fabaceae</taxon>
        <taxon>Papilionoideae</taxon>
        <taxon>50 kb inversion clade</taxon>
        <taxon>NPAAA clade</taxon>
        <taxon>Hologalegina</taxon>
        <taxon>IRL clade</taxon>
        <taxon>Trifolieae</taxon>
        <taxon>Medicago</taxon>
    </lineage>
</organism>
<reference evidence="1 3" key="1">
    <citation type="journal article" date="2011" name="Nature">
        <title>The Medicago genome provides insight into the evolution of rhizobial symbioses.</title>
        <authorList>
            <person name="Young N.D."/>
            <person name="Debelle F."/>
            <person name="Oldroyd G.E."/>
            <person name="Geurts R."/>
            <person name="Cannon S.B."/>
            <person name="Udvardi M.K."/>
            <person name="Benedito V.A."/>
            <person name="Mayer K.F."/>
            <person name="Gouzy J."/>
            <person name="Schoof H."/>
            <person name="Van de Peer Y."/>
            <person name="Proost S."/>
            <person name="Cook D.R."/>
            <person name="Meyers B.C."/>
            <person name="Spannagl M."/>
            <person name="Cheung F."/>
            <person name="De Mita S."/>
            <person name="Krishnakumar V."/>
            <person name="Gundlach H."/>
            <person name="Zhou S."/>
            <person name="Mudge J."/>
            <person name="Bharti A.K."/>
            <person name="Murray J.D."/>
            <person name="Naoumkina M.A."/>
            <person name="Rosen B."/>
            <person name="Silverstein K.A."/>
            <person name="Tang H."/>
            <person name="Rombauts S."/>
            <person name="Zhao P.X."/>
            <person name="Zhou P."/>
            <person name="Barbe V."/>
            <person name="Bardou P."/>
            <person name="Bechner M."/>
            <person name="Bellec A."/>
            <person name="Berger A."/>
            <person name="Berges H."/>
            <person name="Bidwell S."/>
            <person name="Bisseling T."/>
            <person name="Choisne N."/>
            <person name="Couloux A."/>
            <person name="Denny R."/>
            <person name="Deshpande S."/>
            <person name="Dai X."/>
            <person name="Doyle J.J."/>
            <person name="Dudez A.M."/>
            <person name="Farmer A.D."/>
            <person name="Fouteau S."/>
            <person name="Franken C."/>
            <person name="Gibelin C."/>
            <person name="Gish J."/>
            <person name="Goldstein S."/>
            <person name="Gonzalez A.J."/>
            <person name="Green P.J."/>
            <person name="Hallab A."/>
            <person name="Hartog M."/>
            <person name="Hua A."/>
            <person name="Humphray S.J."/>
            <person name="Jeong D.H."/>
            <person name="Jing Y."/>
            <person name="Jocker A."/>
            <person name="Kenton S.M."/>
            <person name="Kim D.J."/>
            <person name="Klee K."/>
            <person name="Lai H."/>
            <person name="Lang C."/>
            <person name="Lin S."/>
            <person name="Macmil S.L."/>
            <person name="Magdelenat G."/>
            <person name="Matthews L."/>
            <person name="McCorrison J."/>
            <person name="Monaghan E.L."/>
            <person name="Mun J.H."/>
            <person name="Najar F.Z."/>
            <person name="Nicholson C."/>
            <person name="Noirot C."/>
            <person name="O'Bleness M."/>
            <person name="Paule C.R."/>
            <person name="Poulain J."/>
            <person name="Prion F."/>
            <person name="Qin B."/>
            <person name="Qu C."/>
            <person name="Retzel E.F."/>
            <person name="Riddle C."/>
            <person name="Sallet E."/>
            <person name="Samain S."/>
            <person name="Samson N."/>
            <person name="Sanders I."/>
            <person name="Saurat O."/>
            <person name="Scarpelli C."/>
            <person name="Schiex T."/>
            <person name="Segurens B."/>
            <person name="Severin A.J."/>
            <person name="Sherrier D.J."/>
            <person name="Shi R."/>
            <person name="Sims S."/>
            <person name="Singer S.R."/>
            <person name="Sinharoy S."/>
            <person name="Sterck L."/>
            <person name="Viollet A."/>
            <person name="Wang B.B."/>
            <person name="Wang K."/>
            <person name="Wang M."/>
            <person name="Wang X."/>
            <person name="Warfsmann J."/>
            <person name="Weissenbach J."/>
            <person name="White D.D."/>
            <person name="White J.D."/>
            <person name="Wiley G.B."/>
            <person name="Wincker P."/>
            <person name="Xing Y."/>
            <person name="Yang L."/>
            <person name="Yao Z."/>
            <person name="Ying F."/>
            <person name="Zhai J."/>
            <person name="Zhou L."/>
            <person name="Zuber A."/>
            <person name="Denarie J."/>
            <person name="Dixon R.A."/>
            <person name="May G.D."/>
            <person name="Schwartz D.C."/>
            <person name="Rogers J."/>
            <person name="Quetier F."/>
            <person name="Town C.D."/>
            <person name="Roe B.A."/>
        </authorList>
    </citation>
    <scope>NUCLEOTIDE SEQUENCE [LARGE SCALE GENOMIC DNA]</scope>
    <source>
        <strain evidence="1">A17</strain>
        <strain evidence="2 3">cv. Jemalong A17</strain>
    </source>
</reference>
<proteinExistence type="predicted"/>
<sequence>MSLLKSKYAIIPEIVSFVNYTSEINKTSITPLKLHKKYIGGGVEEIQKLHDGKKLEKLLVVVKGLMKLKEVMVDVRLVVI</sequence>
<reference evidence="2" key="3">
    <citation type="submission" date="2015-04" db="UniProtKB">
        <authorList>
            <consortium name="EnsemblPlants"/>
        </authorList>
    </citation>
    <scope>IDENTIFICATION</scope>
    <source>
        <strain evidence="2">cv. Jemalong A17</strain>
    </source>
</reference>
<dbReference type="HOGENOM" id="CLU_2593392_0_0_1"/>
<keyword evidence="3" id="KW-1185">Reference proteome</keyword>
<dbReference type="EMBL" id="CM001220">
    <property type="protein sequence ID" value="AES87757.1"/>
    <property type="molecule type" value="Genomic_DNA"/>
</dbReference>
<evidence type="ECO:0000313" key="2">
    <source>
        <dbReference type="EnsemblPlants" id="AES87757"/>
    </source>
</evidence>
<gene>
    <name evidence="1" type="ordered locus">MTR_4g033800</name>
</gene>
<evidence type="ECO:0000313" key="1">
    <source>
        <dbReference type="EMBL" id="AES87757.1"/>
    </source>
</evidence>
<reference evidence="1 3" key="2">
    <citation type="journal article" date="2014" name="BMC Genomics">
        <title>An improved genome release (version Mt4.0) for the model legume Medicago truncatula.</title>
        <authorList>
            <person name="Tang H."/>
            <person name="Krishnakumar V."/>
            <person name="Bidwell S."/>
            <person name="Rosen B."/>
            <person name="Chan A."/>
            <person name="Zhou S."/>
            <person name="Gentzbittel L."/>
            <person name="Childs K.L."/>
            <person name="Yandell M."/>
            <person name="Gundlach H."/>
            <person name="Mayer K.F."/>
            <person name="Schwartz D.C."/>
            <person name="Town C.D."/>
        </authorList>
    </citation>
    <scope>GENOME REANNOTATION</scope>
    <source>
        <strain evidence="2 3">cv. Jemalong A17</strain>
    </source>
</reference>
<dbReference type="AlphaFoldDB" id="G7JP92"/>
<dbReference type="PaxDb" id="3880-AES87757"/>
<name>G7JP92_MEDTR</name>
<dbReference type="Proteomes" id="UP000002051">
    <property type="component" value="Chromosome 4"/>
</dbReference>
<accession>G7JP92</accession>
<evidence type="ECO:0000313" key="3">
    <source>
        <dbReference type="Proteomes" id="UP000002051"/>
    </source>
</evidence>